<comment type="caution">
    <text evidence="3">The sequence shown here is derived from an EMBL/GenBank/DDBJ whole genome shotgun (WGS) entry which is preliminary data.</text>
</comment>
<dbReference type="PANTHER" id="PTHR40114:SF1">
    <property type="entry name" value="SLR0698 PROTEIN"/>
    <property type="match status" value="1"/>
</dbReference>
<dbReference type="RefSeq" id="WP_200352635.1">
    <property type="nucleotide sequence ID" value="NZ_BAABHZ010000001.1"/>
</dbReference>
<evidence type="ECO:0000313" key="4">
    <source>
        <dbReference type="Proteomes" id="UP000600139"/>
    </source>
</evidence>
<feature type="active site" description="Proton acceptor" evidence="1">
    <location>
        <position position="29"/>
    </location>
</feature>
<proteinExistence type="predicted"/>
<reference evidence="3" key="1">
    <citation type="submission" date="2021-01" db="EMBL/GenBank/DDBJ databases">
        <title>Modified the classification status of verrucomicrobia.</title>
        <authorList>
            <person name="Feng X."/>
        </authorList>
    </citation>
    <scope>NUCLEOTIDE SEQUENCE</scope>
    <source>
        <strain evidence="3">JCM 18052</strain>
    </source>
</reference>
<organism evidence="3 4">
    <name type="scientific">Luteolibacter yonseiensis</name>
    <dbReference type="NCBI Taxonomy" id="1144680"/>
    <lineage>
        <taxon>Bacteria</taxon>
        <taxon>Pseudomonadati</taxon>
        <taxon>Verrucomicrobiota</taxon>
        <taxon>Verrucomicrobiia</taxon>
        <taxon>Verrucomicrobiales</taxon>
        <taxon>Verrucomicrobiaceae</taxon>
        <taxon>Luteolibacter</taxon>
    </lineage>
</organism>
<evidence type="ECO:0000256" key="1">
    <source>
        <dbReference type="PIRSR" id="PIRSR016487-1"/>
    </source>
</evidence>
<dbReference type="InterPro" id="IPR033469">
    <property type="entry name" value="CYTH-like_dom_sf"/>
</dbReference>
<name>A0A934VD17_9BACT</name>
<dbReference type="CDD" id="cd07891">
    <property type="entry name" value="CYTH-like_CthTTM-like_1"/>
    <property type="match status" value="1"/>
</dbReference>
<dbReference type="InterPro" id="IPR012042">
    <property type="entry name" value="NeuTTM/CthTTM-like"/>
</dbReference>
<keyword evidence="4" id="KW-1185">Reference proteome</keyword>
<feature type="domain" description="CYTH" evidence="2">
    <location>
        <begin position="2"/>
        <end position="147"/>
    </location>
</feature>
<protein>
    <submittedName>
        <fullName evidence="3">CYTH domain-containing protein</fullName>
    </submittedName>
</protein>
<dbReference type="Proteomes" id="UP000600139">
    <property type="component" value="Unassembled WGS sequence"/>
</dbReference>
<dbReference type="InterPro" id="IPR023577">
    <property type="entry name" value="CYTH_domain"/>
</dbReference>
<evidence type="ECO:0000313" key="3">
    <source>
        <dbReference type="EMBL" id="MBK1817700.1"/>
    </source>
</evidence>
<dbReference type="AlphaFoldDB" id="A0A934VD17"/>
<dbReference type="Pfam" id="PF01928">
    <property type="entry name" value="CYTH"/>
    <property type="match status" value="1"/>
</dbReference>
<dbReference type="EMBL" id="JAENIK010000012">
    <property type="protein sequence ID" value="MBK1817700.1"/>
    <property type="molecule type" value="Genomic_DNA"/>
</dbReference>
<dbReference type="Gene3D" id="2.40.320.10">
    <property type="entry name" value="Hypothetical Protein Pfu-838710-001"/>
    <property type="match status" value="1"/>
</dbReference>
<gene>
    <name evidence="3" type="ORF">JIN84_18925</name>
</gene>
<dbReference type="SUPFAM" id="SSF55154">
    <property type="entry name" value="CYTH-like phosphatases"/>
    <property type="match status" value="1"/>
</dbReference>
<dbReference type="PIRSF" id="PIRSF016487">
    <property type="entry name" value="CYTH_UCP016487"/>
    <property type="match status" value="1"/>
</dbReference>
<dbReference type="PROSITE" id="PS51707">
    <property type="entry name" value="CYTH"/>
    <property type="match status" value="1"/>
</dbReference>
<accession>A0A934VD17</accession>
<dbReference type="PANTHER" id="PTHR40114">
    <property type="entry name" value="SLR0698 PROTEIN"/>
    <property type="match status" value="1"/>
</dbReference>
<evidence type="ECO:0000259" key="2">
    <source>
        <dbReference type="PROSITE" id="PS51707"/>
    </source>
</evidence>
<sequence length="153" mass="17105">MPSEIERKFLVTADTWRDGSPGVRISQGYLSQDPERTVRVRIGGKNAWLTIKGQTQGITRAEYEYAIPVAEARELLEMCLPSVIDKTRHKVPHADHIWEIDVFHGANEGLIVAEVELADASISPILPPWVGAEVSDDSRYFNSCLAAEPFTTW</sequence>
<dbReference type="SMART" id="SM01118">
    <property type="entry name" value="CYTH"/>
    <property type="match status" value="1"/>
</dbReference>